<evidence type="ECO:0000313" key="2">
    <source>
        <dbReference type="Proteomes" id="UP001146793"/>
    </source>
</evidence>
<reference evidence="1" key="1">
    <citation type="submission" date="2022-08" db="EMBL/GenBank/DDBJ databases">
        <title>Novel sulphate-reducing endosymbionts in the free-living metamonad Anaeramoeba.</title>
        <authorList>
            <person name="Jerlstrom-Hultqvist J."/>
            <person name="Cepicka I."/>
            <person name="Gallot-Lavallee L."/>
            <person name="Salas-Leiva D."/>
            <person name="Curtis B.A."/>
            <person name="Zahonova K."/>
            <person name="Pipaliya S."/>
            <person name="Dacks J."/>
            <person name="Roger A.J."/>
        </authorList>
    </citation>
    <scope>NUCLEOTIDE SEQUENCE</scope>
    <source>
        <strain evidence="1">Busselton2</strain>
    </source>
</reference>
<organism evidence="1 2">
    <name type="scientific">Anaeramoeba flamelloides</name>
    <dbReference type="NCBI Taxonomy" id="1746091"/>
    <lineage>
        <taxon>Eukaryota</taxon>
        <taxon>Metamonada</taxon>
        <taxon>Anaeramoebidae</taxon>
        <taxon>Anaeramoeba</taxon>
    </lineage>
</organism>
<dbReference type="Proteomes" id="UP001146793">
    <property type="component" value="Unassembled WGS sequence"/>
</dbReference>
<dbReference type="EMBL" id="JANTQA010000016">
    <property type="protein sequence ID" value="KAJ3447501.1"/>
    <property type="molecule type" value="Genomic_DNA"/>
</dbReference>
<name>A0AAV8A2A0_9EUKA</name>
<dbReference type="AlphaFoldDB" id="A0AAV8A2A0"/>
<proteinExistence type="predicted"/>
<accession>A0AAV8A2A0</accession>
<protein>
    <submittedName>
        <fullName evidence="1">Uncharacterized protein</fullName>
    </submittedName>
</protein>
<comment type="caution">
    <text evidence="1">The sequence shown here is derived from an EMBL/GenBank/DDBJ whole genome shotgun (WGS) entry which is preliminary data.</text>
</comment>
<evidence type="ECO:0000313" key="1">
    <source>
        <dbReference type="EMBL" id="KAJ3447501.1"/>
    </source>
</evidence>
<gene>
    <name evidence="1" type="ORF">M0812_07735</name>
</gene>
<sequence>MSALIQIEQEVAQKKHEKIITKKLDFKLENNKFILEFELFTDCLKTCLTDLAKSEIYESKIVNQNFAAKSILFLIGMIEEKPAKFLHYDANKQEYLLNLGLIEVNLKKRKMAKPEQTRMAVEQLKQQVQTLETLLLEQRRSFEDKLISQEKMIKMMQTETEQLIGKKNSVEPQKCVVRPDKWNYIFSKNNDEWSAIDGFSKKVTIETVSVVKIALQGHYNTGKGRMFITVEIDDKLIDPKRKELMRFVWGAVRIEKKNGWGDLSASWSHILQPGKHRIQMIGKANFNCWLHGTLMTVTVTPNN</sequence>